<keyword evidence="6 9" id="KW-0472">Membrane</keyword>
<feature type="region of interest" description="Disordered" evidence="8">
    <location>
        <begin position="881"/>
        <end position="942"/>
    </location>
</feature>
<dbReference type="Pfam" id="PF04610">
    <property type="entry name" value="TrbL"/>
    <property type="match status" value="1"/>
</dbReference>
<keyword evidence="5 9" id="KW-1133">Transmembrane helix</keyword>
<dbReference type="PROSITE" id="PS51257">
    <property type="entry name" value="PROKAR_LIPOPROTEIN"/>
    <property type="match status" value="1"/>
</dbReference>
<dbReference type="InterPro" id="IPR007688">
    <property type="entry name" value="Conjugal_tfr_TrbL/VirB6"/>
</dbReference>
<evidence type="ECO:0000256" key="2">
    <source>
        <dbReference type="ARBA" id="ARBA00007802"/>
    </source>
</evidence>
<feature type="transmembrane region" description="Helical" evidence="9">
    <location>
        <begin position="555"/>
        <end position="576"/>
    </location>
</feature>
<comment type="subcellular location">
    <subcellularLocation>
        <location evidence="1">Cell membrane</location>
        <topology evidence="1">Multi-pass membrane protein</topology>
    </subcellularLocation>
</comment>
<feature type="transmembrane region" description="Helical" evidence="9">
    <location>
        <begin position="772"/>
        <end position="792"/>
    </location>
</feature>
<evidence type="ECO:0000313" key="11">
    <source>
        <dbReference type="Proteomes" id="UP000293377"/>
    </source>
</evidence>
<keyword evidence="4" id="KW-0732">Signal</keyword>
<keyword evidence="11" id="KW-1185">Reference proteome</keyword>
<keyword evidence="7" id="KW-0175">Coiled coil</keyword>
<name>A0A4Q6I5H5_9RICK</name>
<comment type="caution">
    <text evidence="10">The sequence shown here is derived from an EMBL/GenBank/DDBJ whole genome shotgun (WGS) entry which is preliminary data.</text>
</comment>
<keyword evidence="3 9" id="KW-0812">Transmembrane</keyword>
<reference evidence="10 11" key="1">
    <citation type="submission" date="2018-06" db="EMBL/GenBank/DDBJ databases">
        <title>Complete Genome Sequence of Ehrlichia minasensis Isolated From Cattle.</title>
        <authorList>
            <person name="Aguiar D.M."/>
            <person name="Araujo J.P.A.Jr."/>
            <person name="Nakazato L."/>
            <person name="Bard E."/>
            <person name="Cabezas-Cruz A."/>
        </authorList>
    </citation>
    <scope>NUCLEOTIDE SEQUENCE [LARGE SCALE GENOMIC DNA]</scope>
    <source>
        <strain evidence="10 11">B11</strain>
    </source>
</reference>
<accession>A0A4Q6I5H5</accession>
<evidence type="ECO:0000256" key="3">
    <source>
        <dbReference type="ARBA" id="ARBA00022692"/>
    </source>
</evidence>
<feature type="transmembrane region" description="Helical" evidence="9">
    <location>
        <begin position="690"/>
        <end position="716"/>
    </location>
</feature>
<dbReference type="GO" id="GO:0005886">
    <property type="term" value="C:plasma membrane"/>
    <property type="evidence" value="ECO:0007669"/>
    <property type="project" value="UniProtKB-SubCell"/>
</dbReference>
<feature type="compositionally biased region" description="Basic and acidic residues" evidence="8">
    <location>
        <begin position="881"/>
        <end position="902"/>
    </location>
</feature>
<proteinExistence type="inferred from homology"/>
<sequence length="942" mass="105570">MFRIVLIISVFLLSSCGYHGCIKPQNVMFDEYSSAVETGLQDGKKEHITWVKSDLVLAGKKDLVIRVDTVNINYCHNTKYTVNISANKDGGTLSGKELSGKKFSLEIPNIMAGEKLNFRLYPAFNFTVDKDICSNKNPKIYAQNTDKCIKDYLDTEYYVTIDNYASQMHNLMYLKDSSSHDKARDWINFPTKILYSPGGSDSIYQYLKNQGSIDSADKASTQNNNDEMFYLCATNKEIDELTNKAVEEEIKKQQQQKKSNTQKISEDEKKQLVKKYKEAILKKQDEIRKKYQKQYDAYSVNMICGNLCNIPSYENKKVEKDCFVVEMNNVFNACTVTADGNLSGCNFENVKQYNTALPFLYLKHNSGITNFITVDDTIKQWQSDNNSSSDIGLLTNYGYLISKDILDKGLYLELNVDSNLELMGNYNIEVAKDCTNHVKDSLYYVISKGPPKVKPGESGTTKIDFISNEDTKVTLSDKDASGDLYFGVKDNGDGYENNTGYFNITVISKKKIPNVISYIVEQLKGSLERGLYGTSSTNSGGVNLIYNNIVKNMHFIQIVNSLLVLYVLINALFYFVGFSKASIFELLIITLKIGVIIYVIGPSSWEFFNDHLFKLFTGAPVQLIAIMTGQDPAEATSFEFLDLVLYRFSLSETWIQILALLFTGPVGWVSVALIFWGLIVLFLTIATAIITYLISIILIGLLLSIAPFFIICILFKRTKAIFDAWIKSLVQTAMQPVIIFASFALLTEVIDNIIYSMFAFESCDTCVLYPEFDLGIMKIGFCILEFLLPVGISPLSTFNDNMKDSVNGGGSVMFLGLPVPFMKVLVFVIMVNATKHFIGSTGEMCTSIFGSFANLSAVAENAKESALGIIGMDQNSRMQRERYEEMNKTSDRDNDGERKRDPLGLQAPVAEDDEQPISRRQSSRQSRGGVEIPEGPPSSFGG</sequence>
<feature type="compositionally biased region" description="Low complexity" evidence="8">
    <location>
        <begin position="918"/>
        <end position="927"/>
    </location>
</feature>
<evidence type="ECO:0000313" key="10">
    <source>
        <dbReference type="EMBL" id="RZB13162.1"/>
    </source>
</evidence>
<dbReference type="Gene3D" id="2.60.120.430">
    <property type="entry name" value="Galactose-binding lectin"/>
    <property type="match status" value="1"/>
</dbReference>
<gene>
    <name evidence="10" type="ORF">DRF75_00425</name>
</gene>
<feature type="transmembrane region" description="Helical" evidence="9">
    <location>
        <begin position="812"/>
        <end position="831"/>
    </location>
</feature>
<feature type="coiled-coil region" evidence="7">
    <location>
        <begin position="236"/>
        <end position="270"/>
    </location>
</feature>
<dbReference type="RefSeq" id="WP_129992474.1">
    <property type="nucleotide sequence ID" value="NZ_QOHL01000001.1"/>
</dbReference>
<feature type="transmembrane region" description="Helical" evidence="9">
    <location>
        <begin position="654"/>
        <end position="683"/>
    </location>
</feature>
<dbReference type="AlphaFoldDB" id="A0A4Q6I5H5"/>
<evidence type="ECO:0000256" key="9">
    <source>
        <dbReference type="SAM" id="Phobius"/>
    </source>
</evidence>
<evidence type="ECO:0000256" key="6">
    <source>
        <dbReference type="ARBA" id="ARBA00023136"/>
    </source>
</evidence>
<evidence type="ECO:0000256" key="1">
    <source>
        <dbReference type="ARBA" id="ARBA00004651"/>
    </source>
</evidence>
<protein>
    <submittedName>
        <fullName evidence="10">Conjugal transfer protein TrbL</fullName>
    </submittedName>
</protein>
<evidence type="ECO:0000256" key="8">
    <source>
        <dbReference type="SAM" id="MobiDB-lite"/>
    </source>
</evidence>
<dbReference type="Proteomes" id="UP000293377">
    <property type="component" value="Unassembled WGS sequence"/>
</dbReference>
<dbReference type="GO" id="GO:0030255">
    <property type="term" value="P:protein secretion by the type IV secretion system"/>
    <property type="evidence" value="ECO:0007669"/>
    <property type="project" value="InterPro"/>
</dbReference>
<comment type="similarity">
    <text evidence="2">Belongs to the TrbL/VirB6 family.</text>
</comment>
<dbReference type="EMBL" id="QOHL01000001">
    <property type="protein sequence ID" value="RZB13162.1"/>
    <property type="molecule type" value="Genomic_DNA"/>
</dbReference>
<evidence type="ECO:0000256" key="7">
    <source>
        <dbReference type="SAM" id="Coils"/>
    </source>
</evidence>
<feature type="transmembrane region" description="Helical" evidence="9">
    <location>
        <begin position="583"/>
        <end position="601"/>
    </location>
</feature>
<evidence type="ECO:0000256" key="5">
    <source>
        <dbReference type="ARBA" id="ARBA00022989"/>
    </source>
</evidence>
<evidence type="ECO:0000256" key="4">
    <source>
        <dbReference type="ARBA" id="ARBA00022729"/>
    </source>
</evidence>
<organism evidence="10 11">
    <name type="scientific">Ehrlichia minasensis</name>
    <dbReference type="NCBI Taxonomy" id="1242993"/>
    <lineage>
        <taxon>Bacteria</taxon>
        <taxon>Pseudomonadati</taxon>
        <taxon>Pseudomonadota</taxon>
        <taxon>Alphaproteobacteria</taxon>
        <taxon>Rickettsiales</taxon>
        <taxon>Anaplasmataceae</taxon>
        <taxon>Ehrlichia</taxon>
    </lineage>
</organism>
<feature type="transmembrane region" description="Helical" evidence="9">
    <location>
        <begin position="736"/>
        <end position="760"/>
    </location>
</feature>